<dbReference type="EMBL" id="JARBJD010000160">
    <property type="protein sequence ID" value="KAK2949256.1"/>
    <property type="molecule type" value="Genomic_DNA"/>
</dbReference>
<reference evidence="2 3" key="1">
    <citation type="journal article" date="2022" name="bioRxiv">
        <title>Genomics of Preaxostyla Flagellates Illuminates Evolutionary Transitions and the Path Towards Mitochondrial Loss.</title>
        <authorList>
            <person name="Novak L.V.F."/>
            <person name="Treitli S.C."/>
            <person name="Pyrih J."/>
            <person name="Halakuc P."/>
            <person name="Pipaliya S.V."/>
            <person name="Vacek V."/>
            <person name="Brzon O."/>
            <person name="Soukal P."/>
            <person name="Eme L."/>
            <person name="Dacks J.B."/>
            <person name="Karnkowska A."/>
            <person name="Elias M."/>
            <person name="Hampl V."/>
        </authorList>
    </citation>
    <scope>NUCLEOTIDE SEQUENCE [LARGE SCALE GENOMIC DNA]</scope>
    <source>
        <strain evidence="2">NAU3</strain>
        <tissue evidence="2">Gut</tissue>
    </source>
</reference>
<proteinExistence type="predicted"/>
<keyword evidence="3" id="KW-1185">Reference proteome</keyword>
<evidence type="ECO:0000313" key="3">
    <source>
        <dbReference type="Proteomes" id="UP001281761"/>
    </source>
</evidence>
<comment type="caution">
    <text evidence="2">The sequence shown here is derived from an EMBL/GenBank/DDBJ whole genome shotgun (WGS) entry which is preliminary data.</text>
</comment>
<gene>
    <name evidence="2" type="ORF">BLNAU_15859</name>
</gene>
<protein>
    <submittedName>
        <fullName evidence="2">Uncharacterized protein</fullName>
    </submittedName>
</protein>
<sequence>MNDILINKTEIIRLKAPDSVSSVSFPPSFSDDLIVLCHIILTTLDTLSASQCINLPPSVHLIHANVLTSIVSIFQKSGFIKFLPNTTLDQIRSTCYDAVVSIPERDFREHFINRVYLIKLLPTFVKTSHLMTVINNSPFRPYPNGLPAKELDRAVSSVLNSPSLQNGLEALSRFEEWRGVMEKCVGKTELLNDVSFLRMPCFKPALLNLQSKFQMIAQHHLLSNQPSPNPTMILSLDPTTDWSTTAPSLAIQSSFTFNTAHLSNPTTNMTSLKNDSERSDMTLSTNPLSNSSVQQLTSQQEILQILSVLHSLITNPLIPTSPRSLPLPPFHLQPEPDFSLIFNQPIDYKETFSPLTFDEEDEATLTHTILRCHRLCMVVPPHQCIMRMDQFVEGLAALLENSNRNLQSAVYSLLVSLFYKLDFGEIHQNLLFSLRFAFREGSIASQKVLIHVAMIVSVHMTTSSKTVADPLLNFDWDGLVKIHNMDLDYFTQCLLLLCINFHRLRKISPQLAESIFLNFETHQQVIFEIASFFSFLLETNRRPFFQPYLEFSLIMAFFFGQTLPDPIIQSLWKKTDFDFSSPTLGFHPSFLLNHTSSNCNRHMQPVLLMELLFERLIRTSPHIIFLKPILSPEENESSQFLLTPLNGLHPLLLRGLLPRNMKIHLQNFVYVMIYIISSSSFSWMELDELLFWFHPTPLVVDFFGPPIIIVHASGLLKSVLRLFLNCLLPSCAPAPTPALVSVSLEVLARLVRVSSDALRMELVWYGMLNDVIEADKSRIYNSLVALVKAEYPFDAALQDRAARRIPLWF</sequence>
<evidence type="ECO:0000256" key="1">
    <source>
        <dbReference type="SAM" id="MobiDB-lite"/>
    </source>
</evidence>
<organism evidence="2 3">
    <name type="scientific">Blattamonas nauphoetae</name>
    <dbReference type="NCBI Taxonomy" id="2049346"/>
    <lineage>
        <taxon>Eukaryota</taxon>
        <taxon>Metamonada</taxon>
        <taxon>Preaxostyla</taxon>
        <taxon>Oxymonadida</taxon>
        <taxon>Blattamonas</taxon>
    </lineage>
</organism>
<evidence type="ECO:0000313" key="2">
    <source>
        <dbReference type="EMBL" id="KAK2949256.1"/>
    </source>
</evidence>
<name>A0ABQ9XG59_9EUKA</name>
<accession>A0ABQ9XG59</accession>
<feature type="region of interest" description="Disordered" evidence="1">
    <location>
        <begin position="266"/>
        <end position="289"/>
    </location>
</feature>
<dbReference type="Proteomes" id="UP001281761">
    <property type="component" value="Unassembled WGS sequence"/>
</dbReference>